<keyword evidence="2" id="KW-0677">Repeat</keyword>
<gene>
    <name evidence="3" type="primary">AlNc14C268G9926</name>
    <name evidence="3" type="ORF">ALNC14_111270</name>
</gene>
<dbReference type="EMBL" id="FR824313">
    <property type="protein sequence ID" value="CCA24983.1"/>
    <property type="molecule type" value="Genomic_DNA"/>
</dbReference>
<dbReference type="InterPro" id="IPR001611">
    <property type="entry name" value="Leu-rich_rpt"/>
</dbReference>
<dbReference type="HOGENOM" id="CLU_738890_0_0_1"/>
<dbReference type="SUPFAM" id="SSF52058">
    <property type="entry name" value="L domain-like"/>
    <property type="match status" value="2"/>
</dbReference>
<dbReference type="PROSITE" id="PS51450">
    <property type="entry name" value="LRR"/>
    <property type="match status" value="3"/>
</dbReference>
<proteinExistence type="predicted"/>
<dbReference type="PANTHER" id="PTHR46652:SF8">
    <property type="entry name" value="LEUCINE RICH REPEAT CONTAINING 23"/>
    <property type="match status" value="1"/>
</dbReference>
<dbReference type="PANTHER" id="PTHR46652">
    <property type="entry name" value="LEUCINE-RICH REPEAT AND IQ DOMAIN-CONTAINING PROTEIN 1-RELATED"/>
    <property type="match status" value="1"/>
</dbReference>
<dbReference type="InterPro" id="IPR050836">
    <property type="entry name" value="SDS22/Internalin_LRR"/>
</dbReference>
<reference evidence="3" key="1">
    <citation type="journal article" date="2011" name="PLoS Biol.">
        <title>Gene gain and loss during evolution of obligate parasitism in the white rust pathogen of Arabidopsis thaliana.</title>
        <authorList>
            <person name="Kemen E."/>
            <person name="Gardiner A."/>
            <person name="Schultz-Larsen T."/>
            <person name="Kemen A.C."/>
            <person name="Balmuth A.L."/>
            <person name="Robert-Seilaniantz A."/>
            <person name="Bailey K."/>
            <person name="Holub E."/>
            <person name="Studholme D.J."/>
            <person name="Maclean D."/>
            <person name="Jones J.D."/>
        </authorList>
    </citation>
    <scope>NUCLEOTIDE SEQUENCE</scope>
</reference>
<dbReference type="AlphaFoldDB" id="F0WUA5"/>
<dbReference type="InterPro" id="IPR032675">
    <property type="entry name" value="LRR_dom_sf"/>
</dbReference>
<dbReference type="Gene3D" id="3.80.10.10">
    <property type="entry name" value="Ribonuclease Inhibitor"/>
    <property type="match status" value="2"/>
</dbReference>
<dbReference type="Pfam" id="PF14580">
    <property type="entry name" value="LRR_9"/>
    <property type="match status" value="1"/>
</dbReference>
<evidence type="ECO:0000256" key="1">
    <source>
        <dbReference type="ARBA" id="ARBA00022614"/>
    </source>
</evidence>
<reference evidence="3" key="2">
    <citation type="submission" date="2011-02" db="EMBL/GenBank/DDBJ databases">
        <authorList>
            <person name="MacLean D."/>
        </authorList>
    </citation>
    <scope>NUCLEOTIDE SEQUENCE</scope>
</reference>
<organism evidence="3">
    <name type="scientific">Albugo laibachii Nc14</name>
    <dbReference type="NCBI Taxonomy" id="890382"/>
    <lineage>
        <taxon>Eukaryota</taxon>
        <taxon>Sar</taxon>
        <taxon>Stramenopiles</taxon>
        <taxon>Oomycota</taxon>
        <taxon>Peronosporomycetes</taxon>
        <taxon>Albuginales</taxon>
        <taxon>Albuginaceae</taxon>
        <taxon>Albugo</taxon>
    </lineage>
</organism>
<evidence type="ECO:0000256" key="2">
    <source>
        <dbReference type="ARBA" id="ARBA00022737"/>
    </source>
</evidence>
<protein>
    <submittedName>
        <fullName evidence="3">Uncharacterized protein AlNc14C268G9926</fullName>
    </submittedName>
</protein>
<evidence type="ECO:0000313" key="3">
    <source>
        <dbReference type="EMBL" id="CCA24983.1"/>
    </source>
</evidence>
<accession>F0WUA5</accession>
<name>F0WUA5_9STRA</name>
<keyword evidence="1" id="KW-0433">Leucine-rich repeat</keyword>
<sequence length="313" mass="34834">MPDSTESDATTLTREQLKSCLVGLKIHPVAMTHAYTTVNISSLHLSDIQLLSEYPNIMHVNCSGNQLTSLSPLQHLNLLLSVDASENDLAQALDFDTPRCTNDNASIIGKDWFGSTVQYANLNANRIEKIRNLSLACPFLTELHLSGNEIKEIDGIEGLRYLRVLDLSSNCLKMLKGLASTEWSLPALEDLKLGNNVIASIEDFNELNNLIPHKNFESLEIDGNPLTRHCGSKVISRARILRRLQQLAILDGDLVTSKEKVKAMVMHGSEIPSRKEVFQMYLPRHSFIDDVDVLNFDEDQALNLGFPVDGNLV</sequence>